<feature type="compositionally biased region" description="Acidic residues" evidence="1">
    <location>
        <begin position="1218"/>
        <end position="1231"/>
    </location>
</feature>
<feature type="region of interest" description="Disordered" evidence="1">
    <location>
        <begin position="1558"/>
        <end position="1586"/>
    </location>
</feature>
<feature type="compositionally biased region" description="Acidic residues" evidence="1">
    <location>
        <begin position="127"/>
        <end position="142"/>
    </location>
</feature>
<feature type="compositionally biased region" description="Basic and acidic residues" evidence="1">
    <location>
        <begin position="621"/>
        <end position="631"/>
    </location>
</feature>
<feature type="compositionally biased region" description="Basic and acidic residues" evidence="1">
    <location>
        <begin position="1201"/>
        <end position="1215"/>
    </location>
</feature>
<feature type="compositionally biased region" description="Basic and acidic residues" evidence="1">
    <location>
        <begin position="1776"/>
        <end position="1795"/>
    </location>
</feature>
<feature type="region of interest" description="Disordered" evidence="1">
    <location>
        <begin position="567"/>
        <end position="639"/>
    </location>
</feature>
<feature type="region of interest" description="Disordered" evidence="1">
    <location>
        <begin position="1481"/>
        <end position="1500"/>
    </location>
</feature>
<feature type="region of interest" description="Disordered" evidence="1">
    <location>
        <begin position="727"/>
        <end position="806"/>
    </location>
</feature>
<dbReference type="OrthoDB" id="2804751at2759"/>
<feature type="region of interest" description="Disordered" evidence="1">
    <location>
        <begin position="1087"/>
        <end position="1115"/>
    </location>
</feature>
<feature type="compositionally biased region" description="Polar residues" evidence="1">
    <location>
        <begin position="154"/>
        <end position="163"/>
    </location>
</feature>
<feature type="region of interest" description="Disordered" evidence="1">
    <location>
        <begin position="1361"/>
        <end position="1444"/>
    </location>
</feature>
<feature type="compositionally biased region" description="Polar residues" evidence="1">
    <location>
        <begin position="1427"/>
        <end position="1437"/>
    </location>
</feature>
<feature type="region of interest" description="Disordered" evidence="1">
    <location>
        <begin position="1606"/>
        <end position="1897"/>
    </location>
</feature>
<feature type="compositionally biased region" description="Basic and acidic residues" evidence="1">
    <location>
        <begin position="1616"/>
        <end position="1627"/>
    </location>
</feature>
<evidence type="ECO:0000256" key="1">
    <source>
        <dbReference type="SAM" id="MobiDB-lite"/>
    </source>
</evidence>
<feature type="compositionally biased region" description="Low complexity" evidence="1">
    <location>
        <begin position="1628"/>
        <end position="1641"/>
    </location>
</feature>
<feature type="compositionally biased region" description="Acidic residues" evidence="1">
    <location>
        <begin position="384"/>
        <end position="393"/>
    </location>
</feature>
<feature type="compositionally biased region" description="Basic and acidic residues" evidence="1">
    <location>
        <begin position="1827"/>
        <end position="1839"/>
    </location>
</feature>
<feature type="region of interest" description="Disordered" evidence="1">
    <location>
        <begin position="112"/>
        <end position="172"/>
    </location>
</feature>
<evidence type="ECO:0000313" key="2">
    <source>
        <dbReference type="EMBL" id="KAF9069254.1"/>
    </source>
</evidence>
<dbReference type="EMBL" id="JADNRY010000053">
    <property type="protein sequence ID" value="KAF9069254.1"/>
    <property type="molecule type" value="Genomic_DNA"/>
</dbReference>
<feature type="region of interest" description="Disordered" evidence="1">
    <location>
        <begin position="311"/>
        <end position="512"/>
    </location>
</feature>
<evidence type="ECO:0000313" key="3">
    <source>
        <dbReference type="Proteomes" id="UP000772434"/>
    </source>
</evidence>
<feature type="compositionally biased region" description="Polar residues" evidence="1">
    <location>
        <begin position="1401"/>
        <end position="1417"/>
    </location>
</feature>
<feature type="compositionally biased region" description="Acidic residues" evidence="1">
    <location>
        <begin position="336"/>
        <end position="355"/>
    </location>
</feature>
<name>A0A9P5PNN3_9AGAR</name>
<feature type="compositionally biased region" description="Polar residues" evidence="1">
    <location>
        <begin position="1242"/>
        <end position="1252"/>
    </location>
</feature>
<accession>A0A9P5PNN3</accession>
<feature type="region of interest" description="Disordered" evidence="1">
    <location>
        <begin position="1193"/>
        <end position="1252"/>
    </location>
</feature>
<feature type="compositionally biased region" description="Basic and acidic residues" evidence="1">
    <location>
        <begin position="1672"/>
        <end position="1686"/>
    </location>
</feature>
<feature type="compositionally biased region" description="Basic and acidic residues" evidence="1">
    <location>
        <begin position="1093"/>
        <end position="1113"/>
    </location>
</feature>
<feature type="compositionally biased region" description="Polar residues" evidence="1">
    <location>
        <begin position="1687"/>
        <end position="1696"/>
    </location>
</feature>
<dbReference type="Proteomes" id="UP000772434">
    <property type="component" value="Unassembled WGS sequence"/>
</dbReference>
<organism evidence="2 3">
    <name type="scientific">Rhodocollybia butyracea</name>
    <dbReference type="NCBI Taxonomy" id="206335"/>
    <lineage>
        <taxon>Eukaryota</taxon>
        <taxon>Fungi</taxon>
        <taxon>Dikarya</taxon>
        <taxon>Basidiomycota</taxon>
        <taxon>Agaricomycotina</taxon>
        <taxon>Agaricomycetes</taxon>
        <taxon>Agaricomycetidae</taxon>
        <taxon>Agaricales</taxon>
        <taxon>Marasmiineae</taxon>
        <taxon>Omphalotaceae</taxon>
        <taxon>Rhodocollybia</taxon>
    </lineage>
</organism>
<feature type="compositionally biased region" description="Polar residues" evidence="1">
    <location>
        <begin position="930"/>
        <end position="940"/>
    </location>
</feature>
<feature type="region of interest" description="Disordered" evidence="1">
    <location>
        <begin position="188"/>
        <end position="236"/>
    </location>
</feature>
<comment type="caution">
    <text evidence="2">The sequence shown here is derived from an EMBL/GenBank/DDBJ whole genome shotgun (WGS) entry which is preliminary data.</text>
</comment>
<reference evidence="2" key="1">
    <citation type="submission" date="2020-11" db="EMBL/GenBank/DDBJ databases">
        <authorList>
            <consortium name="DOE Joint Genome Institute"/>
            <person name="Ahrendt S."/>
            <person name="Riley R."/>
            <person name="Andreopoulos W."/>
            <person name="Labutti K."/>
            <person name="Pangilinan J."/>
            <person name="Ruiz-Duenas F.J."/>
            <person name="Barrasa J.M."/>
            <person name="Sanchez-Garcia M."/>
            <person name="Camarero S."/>
            <person name="Miyauchi S."/>
            <person name="Serrano A."/>
            <person name="Linde D."/>
            <person name="Babiker R."/>
            <person name="Drula E."/>
            <person name="Ayuso-Fernandez I."/>
            <person name="Pacheco R."/>
            <person name="Padilla G."/>
            <person name="Ferreira P."/>
            <person name="Barriuso J."/>
            <person name="Kellner H."/>
            <person name="Castanera R."/>
            <person name="Alfaro M."/>
            <person name="Ramirez L."/>
            <person name="Pisabarro A.G."/>
            <person name="Kuo A."/>
            <person name="Tritt A."/>
            <person name="Lipzen A."/>
            <person name="He G."/>
            <person name="Yan M."/>
            <person name="Ng V."/>
            <person name="Cullen D."/>
            <person name="Martin F."/>
            <person name="Rosso M.-N."/>
            <person name="Henrissat B."/>
            <person name="Hibbett D."/>
            <person name="Martinez A.T."/>
            <person name="Grigoriev I.V."/>
        </authorList>
    </citation>
    <scope>NUCLEOTIDE SEQUENCE</scope>
    <source>
        <strain evidence="2">AH 40177</strain>
    </source>
</reference>
<feature type="compositionally biased region" description="Polar residues" evidence="1">
    <location>
        <begin position="1847"/>
        <end position="1864"/>
    </location>
</feature>
<gene>
    <name evidence="2" type="ORF">BDP27DRAFT_1447842</name>
</gene>
<feature type="compositionally biased region" description="Acidic residues" evidence="1">
    <location>
        <begin position="995"/>
        <end position="1004"/>
    </location>
</feature>
<feature type="compositionally biased region" description="Polar residues" evidence="1">
    <location>
        <begin position="973"/>
        <end position="989"/>
    </location>
</feature>
<feature type="region of interest" description="Disordered" evidence="1">
    <location>
        <begin position="927"/>
        <end position="1051"/>
    </location>
</feature>
<proteinExistence type="predicted"/>
<protein>
    <submittedName>
        <fullName evidence="2">Uncharacterized protein</fullName>
    </submittedName>
</protein>
<sequence length="1985" mass="210943">MSATEVAEAMDNIPTVINEPEHQIHNTAFLDSNISLKTMEDEADVIFALNGVAKGGGDSSHDASHIIAQEPEHLFVGKEENGILHNENDTDLVNGISQRDDILEETKSIQALAGENEEPSSNASTTQEDDSATTETSAAEDVEQARAELALDASNDQVSNTQVEDGVTDDTEGLKQPLEVLIEQVHSEELNRQVDSHSSEDSGLMVDESSVTEANAELEETTNAETESALPADIPSVQEVEDSVIEIAARAADPASTPVQQENDAVEEDLAINNSGDIPAPSQELMESVQQLENEEVAADPVVNVANESLVDTETKQVEPEASETPAPEPIVEAESATDEVAEDFQAETIIDEPVGEANQIETEVAESPAPDSEPIVERTPPEISEEVSQAEEESVKPEVYESPALESVADKVAETTIEESTDREASEPTIESAVDEVVDGPQVESVVEEPRVETSEVQPEVFDRAPEPAVVDTGEQAESTQVENMIEEEPAVETRKVQPEVPDPSAILDATDKVAEGTQLENVIEEELAGETSKVQPEIPDPTPEAVVVEDVDMAEGAQVQSIVEEESANLEIPQPEKTTEENPVAETSVVQDEDHDTAPESVVVNDDDEVAEGTQAETTVDKPHLKAPEPEVTIGEDPVIETSKGQAGVHDSISESVVDVDDEVAEGTQVETVVDEDSAQLKAPEPEVAIDEDPIVETSKVQGEVHDPAPESVVDAVDEVMEATQAEAIVEEPATETSSVEPGESENAAPEPEYTADEVAETQQLDEVISEPNPESRVESAADEVVETLHSETEGSTTPDKAPDLVVDEAGESNEEPEVLAPEHVVENVADGVADSHLVEAIVEQPFVETSQVESDAFEISAPEPDHAMVEAVVSDSAPEPTVESAGDEERAAVETLLEESSNPVEEEIPVQETVPEPEVEAVLTTESTLDNAPTEISTYPAVERSEEGAEEPYAEESSLVNDAVGATEIPESQTTDLASESEQASFTPLDEPSSELVEDETSSERDLPENNASVVVSEAPVPTTAAGVVADEGVESREESQIVENPEVDIPLVGLQAAPESGNSFAEEMPADETVNANTVENDVVLPEDSESHVRSELLREPSPGPKDDAVSLPEIPVVDAPILPPANVSFTTVDHSSPRETTEEVLAISDIPANHLPPAPASIVHSGETPGPQLALSSSEIVTAALAAEDAEDDVETSAHYRPEASERTPDVVDQLEEVNIDVEQDEVQVKDEAEVEGSSSDEVNTEQQQQLVVEANVLDEPHVFQEAAITIGEEATDLYSLNAVEKVGDELEPTEPAVEALAADGQDNVSPESLEAGLSSIEAEGTLVVNSDDIESKVNEVDAVQPLEVAEVEAMERSTANAEITVDSDIEPTPETASAEVAVAEPPSHDVEDVASAQSLGEIDTSNLSVNTPEIERPKSPWTPSYSVTSQGPGIDKEEDIPEIEQLPSTITTGAETQIPAVQVTDEEVDVPAANVEAKSVPSRPSSPWVSSYSVSIQGSPSVSAHASPVLVATDLPKEKEIIDQSFDSQVESVPTDYGSARLESIINGSAEFTESQKFEEESAPEFSVSGEAPADSTESAVATDFDAIAAPVLALEDSVPNVDSIFSNSDSKDESVEEPRELLSANLNSDNLASAPTESSMFSPVPELTLPAQPEFDIEPSAEILSVEKDQFVEEPDNKQDNGTPVVSSDVTDESVPVSTALSPSEAVGMERPKSPWGSYEVTNQSGSKTPLEEPAVVEDVEELASFIADIPAAESVQEPVPEEVEPTEAEPKEAEPKEDRVSADKSKLTVDTTQSDAPERPKSPWTPSYSVSRQGSRVFNETKDESELEKIEQLPPPSAQSPTAVSQDGEAPSTSAGQELVASSKEPTSSSEAFPTIEEAENTDQVGDTLTVTKERKRLESTASSLFFPGGWFSRPPAGRASLDNAQGEIISPKALSPTEGPLSSIAPVPSVSEPAAVEGAEVAEGSKEKKEKWCVVM</sequence>
<feature type="compositionally biased region" description="Polar residues" evidence="1">
    <location>
        <begin position="1812"/>
        <end position="1826"/>
    </location>
</feature>
<feature type="compositionally biased region" description="Basic and acidic residues" evidence="1">
    <location>
        <begin position="188"/>
        <end position="200"/>
    </location>
</feature>
<feature type="compositionally biased region" description="Low complexity" evidence="1">
    <location>
        <begin position="1022"/>
        <end position="1033"/>
    </location>
</feature>
<feature type="compositionally biased region" description="Low complexity" evidence="1">
    <location>
        <begin position="1485"/>
        <end position="1500"/>
    </location>
</feature>
<keyword evidence="3" id="KW-1185">Reference proteome</keyword>